<accession>A0ABP9BJH2</accession>
<proteinExistence type="predicted"/>
<gene>
    <name evidence="2" type="ORF">GCM10023200_33570</name>
</gene>
<dbReference type="Proteomes" id="UP001500928">
    <property type="component" value="Unassembled WGS sequence"/>
</dbReference>
<dbReference type="RefSeq" id="WP_345417251.1">
    <property type="nucleotide sequence ID" value="NZ_BAABHO010000026.1"/>
</dbReference>
<protein>
    <submittedName>
        <fullName evidence="2">Uncharacterized protein</fullName>
    </submittedName>
</protein>
<evidence type="ECO:0000256" key="1">
    <source>
        <dbReference type="SAM" id="MobiDB-lite"/>
    </source>
</evidence>
<feature type="region of interest" description="Disordered" evidence="1">
    <location>
        <begin position="1"/>
        <end position="20"/>
    </location>
</feature>
<evidence type="ECO:0000313" key="3">
    <source>
        <dbReference type="Proteomes" id="UP001500928"/>
    </source>
</evidence>
<organism evidence="2 3">
    <name type="scientific">Actinomycetospora chlora</name>
    <dbReference type="NCBI Taxonomy" id="663608"/>
    <lineage>
        <taxon>Bacteria</taxon>
        <taxon>Bacillati</taxon>
        <taxon>Actinomycetota</taxon>
        <taxon>Actinomycetes</taxon>
        <taxon>Pseudonocardiales</taxon>
        <taxon>Pseudonocardiaceae</taxon>
        <taxon>Actinomycetospora</taxon>
    </lineage>
</organism>
<name>A0ABP9BJH2_9PSEU</name>
<sequence length="86" mass="9350">MPKMPCPRRPAAGRSVPVGPLLEPDDLDQCDGLMVLVLDPVTGAADTYGPYPAGRARAEAHGRRQELDAEDLTEVTVALVRHHRPR</sequence>
<evidence type="ECO:0000313" key="2">
    <source>
        <dbReference type="EMBL" id="GAA4794821.1"/>
    </source>
</evidence>
<dbReference type="EMBL" id="BAABHO010000026">
    <property type="protein sequence ID" value="GAA4794821.1"/>
    <property type="molecule type" value="Genomic_DNA"/>
</dbReference>
<comment type="caution">
    <text evidence="2">The sequence shown here is derived from an EMBL/GenBank/DDBJ whole genome shotgun (WGS) entry which is preliminary data.</text>
</comment>
<reference evidence="3" key="1">
    <citation type="journal article" date="2019" name="Int. J. Syst. Evol. Microbiol.">
        <title>The Global Catalogue of Microorganisms (GCM) 10K type strain sequencing project: providing services to taxonomists for standard genome sequencing and annotation.</title>
        <authorList>
            <consortium name="The Broad Institute Genomics Platform"/>
            <consortium name="The Broad Institute Genome Sequencing Center for Infectious Disease"/>
            <person name="Wu L."/>
            <person name="Ma J."/>
        </authorList>
    </citation>
    <scope>NUCLEOTIDE SEQUENCE [LARGE SCALE GENOMIC DNA]</scope>
    <source>
        <strain evidence="3">JCM 17979</strain>
    </source>
</reference>
<keyword evidence="3" id="KW-1185">Reference proteome</keyword>